<dbReference type="AlphaFoldDB" id="A0A2T7URP1"/>
<feature type="transmembrane region" description="Helical" evidence="1">
    <location>
        <begin position="41"/>
        <end position="62"/>
    </location>
</feature>
<sequence>MLATVSALSGLFAAAFIAATLLPFQSELIFAALQVAGTAPVWALIVVASVGNTLGAFVNYWLGWKLETAGGHRWLKIPEDKFAKARTWWDRWGVWTLLVSWLPVGDLTTVLAGAMRTPLWLFTLFVGLAKTARYIVLAAITAGLFSGLTG</sequence>
<dbReference type="InterPro" id="IPR051311">
    <property type="entry name" value="DedA_domain"/>
</dbReference>
<dbReference type="InterPro" id="IPR032816">
    <property type="entry name" value="VTT_dom"/>
</dbReference>
<organism evidence="3 4">
    <name type="scientific">Pararhodobacter aggregans</name>
    <dbReference type="NCBI Taxonomy" id="404875"/>
    <lineage>
        <taxon>Bacteria</taxon>
        <taxon>Pseudomonadati</taxon>
        <taxon>Pseudomonadota</taxon>
        <taxon>Alphaproteobacteria</taxon>
        <taxon>Rhodobacterales</taxon>
        <taxon>Paracoccaceae</taxon>
        <taxon>Pararhodobacter</taxon>
    </lineage>
</organism>
<name>A0A2T7URP1_9RHOB</name>
<dbReference type="PANTHER" id="PTHR42709:SF4">
    <property type="entry name" value="INNER MEMBRANE PROTEIN YQAA"/>
    <property type="match status" value="1"/>
</dbReference>
<evidence type="ECO:0000256" key="1">
    <source>
        <dbReference type="SAM" id="Phobius"/>
    </source>
</evidence>
<proteinExistence type="predicted"/>
<dbReference type="PANTHER" id="PTHR42709">
    <property type="entry name" value="ALKALINE PHOSPHATASE LIKE PROTEIN"/>
    <property type="match status" value="1"/>
</dbReference>
<dbReference type="EMBL" id="QDDR01000005">
    <property type="protein sequence ID" value="PVE47425.1"/>
    <property type="molecule type" value="Genomic_DNA"/>
</dbReference>
<dbReference type="Pfam" id="PF09335">
    <property type="entry name" value="VTT_dom"/>
    <property type="match status" value="1"/>
</dbReference>
<evidence type="ECO:0000259" key="2">
    <source>
        <dbReference type="Pfam" id="PF09335"/>
    </source>
</evidence>
<evidence type="ECO:0000313" key="3">
    <source>
        <dbReference type="EMBL" id="PVE47425.1"/>
    </source>
</evidence>
<keyword evidence="1" id="KW-0472">Membrane</keyword>
<keyword evidence="1" id="KW-1133">Transmembrane helix</keyword>
<feature type="transmembrane region" description="Helical" evidence="1">
    <location>
        <begin position="120"/>
        <end position="145"/>
    </location>
</feature>
<dbReference type="Proteomes" id="UP000244810">
    <property type="component" value="Unassembled WGS sequence"/>
</dbReference>
<keyword evidence="4" id="KW-1185">Reference proteome</keyword>
<feature type="domain" description="VTT" evidence="2">
    <location>
        <begin position="34"/>
        <end position="140"/>
    </location>
</feature>
<protein>
    <recommendedName>
        <fullName evidence="2">VTT domain-containing protein</fullName>
    </recommendedName>
</protein>
<feature type="transmembrane region" description="Helical" evidence="1">
    <location>
        <begin position="92"/>
        <end position="114"/>
    </location>
</feature>
<reference evidence="3 4" key="1">
    <citation type="journal article" date="2011" name="Syst. Appl. Microbiol.">
        <title>Defluviimonas denitrificans gen. nov., sp. nov., and Pararhodobacter aggregans gen. nov., sp. nov., non-phototrophic Rhodobacteraceae from the biofilter of a marine aquaculture.</title>
        <authorList>
            <person name="Foesel B.U."/>
            <person name="Drake H.L."/>
            <person name="Schramm A."/>
        </authorList>
    </citation>
    <scope>NUCLEOTIDE SEQUENCE [LARGE SCALE GENOMIC DNA]</scope>
    <source>
        <strain evidence="3 4">D1-19</strain>
    </source>
</reference>
<dbReference type="OrthoDB" id="9814483at2"/>
<keyword evidence="1" id="KW-0812">Transmembrane</keyword>
<accession>A0A2T7URP1</accession>
<comment type="caution">
    <text evidence="3">The sequence shown here is derived from an EMBL/GenBank/DDBJ whole genome shotgun (WGS) entry which is preliminary data.</text>
</comment>
<gene>
    <name evidence="3" type="ORF">DDE23_11310</name>
</gene>
<evidence type="ECO:0000313" key="4">
    <source>
        <dbReference type="Proteomes" id="UP000244810"/>
    </source>
</evidence>